<comment type="caution">
    <text evidence="3">The sequence shown here is derived from an EMBL/GenBank/DDBJ whole genome shotgun (WGS) entry which is preliminary data.</text>
</comment>
<evidence type="ECO:0000256" key="2">
    <source>
        <dbReference type="SAM" id="Phobius"/>
    </source>
</evidence>
<keyword evidence="2" id="KW-1133">Transmembrane helix</keyword>
<reference evidence="3 4" key="1">
    <citation type="submission" date="2018-05" db="EMBL/GenBank/DDBJ databases">
        <title>Genomic Encyclopedia of Type Strains, Phase IV (KMG-IV): sequencing the most valuable type-strain genomes for metagenomic binning, comparative biology and taxonomic classification.</title>
        <authorList>
            <person name="Goeker M."/>
        </authorList>
    </citation>
    <scope>NUCLEOTIDE SEQUENCE [LARGE SCALE GENOMIC DNA]</scope>
    <source>
        <strain evidence="3 4">DSM 3183</strain>
    </source>
</reference>
<feature type="transmembrane region" description="Helical" evidence="2">
    <location>
        <begin position="54"/>
        <end position="72"/>
    </location>
</feature>
<gene>
    <name evidence="3" type="ORF">C7451_1227</name>
</gene>
<accession>A0A2V3UPV2</accession>
<evidence type="ECO:0000256" key="1">
    <source>
        <dbReference type="SAM" id="MobiDB-lite"/>
    </source>
</evidence>
<keyword evidence="4" id="KW-1185">Reference proteome</keyword>
<dbReference type="Proteomes" id="UP000248014">
    <property type="component" value="Unassembled WGS sequence"/>
</dbReference>
<keyword evidence="2" id="KW-0812">Transmembrane</keyword>
<evidence type="ECO:0000313" key="4">
    <source>
        <dbReference type="Proteomes" id="UP000248014"/>
    </source>
</evidence>
<dbReference type="RefSeq" id="WP_146215419.1">
    <property type="nucleotide sequence ID" value="NZ_QJJM01000022.1"/>
</dbReference>
<organism evidence="3 4">
    <name type="scientific">Blastomonas natatoria</name>
    <dbReference type="NCBI Taxonomy" id="34015"/>
    <lineage>
        <taxon>Bacteria</taxon>
        <taxon>Pseudomonadati</taxon>
        <taxon>Pseudomonadota</taxon>
        <taxon>Alphaproteobacteria</taxon>
        <taxon>Sphingomonadales</taxon>
        <taxon>Sphingomonadaceae</taxon>
        <taxon>Blastomonas</taxon>
    </lineage>
</organism>
<proteinExistence type="predicted"/>
<dbReference type="AlphaFoldDB" id="A0A2V3UPV2"/>
<name>A0A2V3UPV2_9SPHN</name>
<feature type="region of interest" description="Disordered" evidence="1">
    <location>
        <begin position="1"/>
        <end position="20"/>
    </location>
</feature>
<dbReference type="EMBL" id="QJJM01000022">
    <property type="protein sequence ID" value="PXW68083.1"/>
    <property type="molecule type" value="Genomic_DNA"/>
</dbReference>
<evidence type="ECO:0000313" key="3">
    <source>
        <dbReference type="EMBL" id="PXW68083.1"/>
    </source>
</evidence>
<sequence>MGFLDPHGNDGPIEHYYRTGDPSRGYPPSDHLTRIGDFDASTGHLNYGGSTTRTSSIIALLLSIAFLVVAFLSW</sequence>
<protein>
    <submittedName>
        <fullName evidence="3">Uncharacterized protein</fullName>
    </submittedName>
</protein>
<keyword evidence="2" id="KW-0472">Membrane</keyword>
<dbReference type="OrthoDB" id="7350377at2"/>